<evidence type="ECO:0000313" key="4">
    <source>
        <dbReference type="Proteomes" id="UP001560685"/>
    </source>
</evidence>
<accession>A0ABV3Z2N1</accession>
<organism evidence="3 4">
    <name type="scientific">Hyphococcus lacteus</name>
    <dbReference type="NCBI Taxonomy" id="3143536"/>
    <lineage>
        <taxon>Bacteria</taxon>
        <taxon>Pseudomonadati</taxon>
        <taxon>Pseudomonadota</taxon>
        <taxon>Alphaproteobacteria</taxon>
        <taxon>Parvularculales</taxon>
        <taxon>Parvularculaceae</taxon>
        <taxon>Hyphococcus</taxon>
    </lineage>
</organism>
<keyword evidence="4" id="KW-1185">Reference proteome</keyword>
<sequence>MKNALVTGFCLAAIAGGSVLAQQSPPPEDGEFQAAPQTPPNPEEIQRTLKEKAKRIPRRGLASALRARSDDRSNRAETINRAPNIQELRETLQISRETEQSSRTETLSVTRALSAAPAPQIGIRAVSSERLKSADQREIADVQVPVLIPASLNITDSMKLYGMKNVYTASTAIDAEASLMISGTCNRVIGGDPNIVAARKRLSAVPKRLRGTDAVYHISRNDFGVDLSFSKFGCGYVMTIECGDPATDPRCAADEYVTGLAESMILANPELAGGE</sequence>
<feature type="chain" id="PRO_5045611570" evidence="2">
    <location>
        <begin position="22"/>
        <end position="275"/>
    </location>
</feature>
<keyword evidence="2" id="KW-0732">Signal</keyword>
<evidence type="ECO:0000256" key="2">
    <source>
        <dbReference type="SAM" id="SignalP"/>
    </source>
</evidence>
<proteinExistence type="predicted"/>
<feature type="region of interest" description="Disordered" evidence="1">
    <location>
        <begin position="56"/>
        <end position="82"/>
    </location>
</feature>
<dbReference type="Proteomes" id="UP001560685">
    <property type="component" value="Unassembled WGS sequence"/>
</dbReference>
<dbReference type="EMBL" id="JBEHZE010000001">
    <property type="protein sequence ID" value="MEX6633030.1"/>
    <property type="molecule type" value="Genomic_DNA"/>
</dbReference>
<evidence type="ECO:0000313" key="3">
    <source>
        <dbReference type="EMBL" id="MEX6633030.1"/>
    </source>
</evidence>
<reference evidence="3 4" key="1">
    <citation type="submission" date="2024-05" db="EMBL/GenBank/DDBJ databases">
        <title>Three bacterial strains, DH-69, EH-24, and ECK-19 isolated from coastal sediments.</title>
        <authorList>
            <person name="Ye Y.-Q."/>
            <person name="Du Z.-J."/>
        </authorList>
    </citation>
    <scope>NUCLEOTIDE SEQUENCE [LARGE SCALE GENOMIC DNA]</scope>
    <source>
        <strain evidence="3 4">ECK-19</strain>
    </source>
</reference>
<name>A0ABV3Z2N1_9PROT</name>
<gene>
    <name evidence="3" type="ORF">ABFZ84_05655</name>
</gene>
<comment type="caution">
    <text evidence="3">The sequence shown here is derived from an EMBL/GenBank/DDBJ whole genome shotgun (WGS) entry which is preliminary data.</text>
</comment>
<dbReference type="RefSeq" id="WP_369312966.1">
    <property type="nucleotide sequence ID" value="NZ_JBEHZE010000001.1"/>
</dbReference>
<protein>
    <submittedName>
        <fullName evidence="3">Uncharacterized protein</fullName>
    </submittedName>
</protein>
<evidence type="ECO:0000256" key="1">
    <source>
        <dbReference type="SAM" id="MobiDB-lite"/>
    </source>
</evidence>
<feature type="region of interest" description="Disordered" evidence="1">
    <location>
        <begin position="21"/>
        <end position="43"/>
    </location>
</feature>
<feature type="signal peptide" evidence="2">
    <location>
        <begin position="1"/>
        <end position="21"/>
    </location>
</feature>